<reference evidence="2" key="1">
    <citation type="submission" date="2021-03" db="EMBL/GenBank/DDBJ databases">
        <title>Plesiomonas shigelloides zfcc0051, isolated from zebrafish feces.</title>
        <authorList>
            <person name="Vanderhoek Z."/>
            <person name="Gaulke C."/>
        </authorList>
    </citation>
    <scope>NUCLEOTIDE SEQUENCE</scope>
    <source>
        <strain evidence="2">Zfcc0051</strain>
    </source>
</reference>
<feature type="transmembrane region" description="Helical" evidence="1">
    <location>
        <begin position="143"/>
        <end position="164"/>
    </location>
</feature>
<comment type="caution">
    <text evidence="2">The sequence shown here is derived from an EMBL/GenBank/DDBJ whole genome shotgun (WGS) entry which is preliminary data.</text>
</comment>
<feature type="transmembrane region" description="Helical" evidence="1">
    <location>
        <begin position="263"/>
        <end position="279"/>
    </location>
</feature>
<dbReference type="Pfam" id="PF17113">
    <property type="entry name" value="AmpE"/>
    <property type="match status" value="1"/>
</dbReference>
<gene>
    <name evidence="2" type="primary">ampE</name>
    <name evidence="2" type="ORF">J2R62_07405</name>
</gene>
<dbReference type="NCBIfam" id="NF008219">
    <property type="entry name" value="PRK10987.1"/>
    <property type="match status" value="1"/>
</dbReference>
<accession>A0A8I1W536</accession>
<dbReference type="Proteomes" id="UP000664658">
    <property type="component" value="Unassembled WGS sequence"/>
</dbReference>
<dbReference type="EMBL" id="JAFNAA010000006">
    <property type="protein sequence ID" value="MBO1108047.1"/>
    <property type="molecule type" value="Genomic_DNA"/>
</dbReference>
<feature type="transmembrane region" description="Helical" evidence="1">
    <location>
        <begin position="65"/>
        <end position="86"/>
    </location>
</feature>
<keyword evidence="1" id="KW-1133">Transmembrane helix</keyword>
<keyword evidence="1" id="KW-0812">Transmembrane</keyword>
<dbReference type="AlphaFoldDB" id="A0A8I1W536"/>
<dbReference type="GO" id="GO:0046677">
    <property type="term" value="P:response to antibiotic"/>
    <property type="evidence" value="ECO:0007669"/>
    <property type="project" value="TreeGrafter"/>
</dbReference>
<sequence length="280" mass="31618">MKLFSLLLILAWERLFKTGERWQLDHWLQGLWPKIRRPSLVTSFALWLGVVVVTLLYLWLIRGHLFGLLTLLSWIALGLLCIGAGYKRRRYHAFLTAARRGDNEAASLAAEQLARIHGLPGQDEKSLLIGVQSALLWTNFRYYMAPAFWFVVGGPAIMLGYTALRAYQSWLAEHEDPLLRAQSGVDHLLGWLDWIPVRLCSLAYVFAGSGEKALPAWMVSVMDWHTPAHRVLAEIGRFALSPQDCDSWELMAQNAVALARKSALWLVIALAVLTIYGLLL</sequence>
<dbReference type="RefSeq" id="WP_207541932.1">
    <property type="nucleotide sequence ID" value="NZ_JAFNAA010000006.1"/>
</dbReference>
<dbReference type="PANTHER" id="PTHR38684:SF1">
    <property type="entry name" value="PROTEIN AMPE"/>
    <property type="match status" value="1"/>
</dbReference>
<organism evidence="2 3">
    <name type="scientific">Plesiomonas shigelloides</name>
    <name type="common">Aeromonas shigelloides</name>
    <dbReference type="NCBI Taxonomy" id="703"/>
    <lineage>
        <taxon>Bacteria</taxon>
        <taxon>Pseudomonadati</taxon>
        <taxon>Pseudomonadota</taxon>
        <taxon>Gammaproteobacteria</taxon>
        <taxon>Enterobacterales</taxon>
        <taxon>Enterobacteriaceae</taxon>
        <taxon>Plesiomonas</taxon>
    </lineage>
</organism>
<name>A0A8I1W536_PLESH</name>
<feature type="transmembrane region" description="Helical" evidence="1">
    <location>
        <begin position="40"/>
        <end position="60"/>
    </location>
</feature>
<dbReference type="GO" id="GO:0005886">
    <property type="term" value="C:plasma membrane"/>
    <property type="evidence" value="ECO:0007669"/>
    <property type="project" value="TreeGrafter"/>
</dbReference>
<dbReference type="InterPro" id="IPR052966">
    <property type="entry name" value="Beta-lactamase_Reg"/>
</dbReference>
<proteinExistence type="predicted"/>
<dbReference type="InterPro" id="IPR031347">
    <property type="entry name" value="AmpE"/>
</dbReference>
<evidence type="ECO:0000313" key="3">
    <source>
        <dbReference type="Proteomes" id="UP000664658"/>
    </source>
</evidence>
<protein>
    <submittedName>
        <fullName evidence="2">Beta-lactamase regulator AmpE</fullName>
    </submittedName>
</protein>
<dbReference type="PANTHER" id="PTHR38684">
    <property type="entry name" value="PROTEIN AMPE"/>
    <property type="match status" value="1"/>
</dbReference>
<keyword evidence="1" id="KW-0472">Membrane</keyword>
<evidence type="ECO:0000313" key="2">
    <source>
        <dbReference type="EMBL" id="MBO1108047.1"/>
    </source>
</evidence>
<evidence type="ECO:0000256" key="1">
    <source>
        <dbReference type="SAM" id="Phobius"/>
    </source>
</evidence>